<dbReference type="GO" id="GO:0005576">
    <property type="term" value="C:extracellular region"/>
    <property type="evidence" value="ECO:0007669"/>
    <property type="project" value="InterPro"/>
</dbReference>
<name>A0AAW2HI41_9NEOP</name>
<proteinExistence type="predicted"/>
<evidence type="ECO:0000259" key="3">
    <source>
        <dbReference type="PROSITE" id="PS50940"/>
    </source>
</evidence>
<dbReference type="SMART" id="SM00494">
    <property type="entry name" value="ChtBD2"/>
    <property type="match status" value="2"/>
</dbReference>
<dbReference type="SUPFAM" id="SSF57625">
    <property type="entry name" value="Invertebrate chitin-binding proteins"/>
    <property type="match status" value="1"/>
</dbReference>
<organism evidence="4">
    <name type="scientific">Menopon gallinae</name>
    <name type="common">poultry shaft louse</name>
    <dbReference type="NCBI Taxonomy" id="328185"/>
    <lineage>
        <taxon>Eukaryota</taxon>
        <taxon>Metazoa</taxon>
        <taxon>Ecdysozoa</taxon>
        <taxon>Arthropoda</taxon>
        <taxon>Hexapoda</taxon>
        <taxon>Insecta</taxon>
        <taxon>Pterygota</taxon>
        <taxon>Neoptera</taxon>
        <taxon>Paraneoptera</taxon>
        <taxon>Psocodea</taxon>
        <taxon>Troctomorpha</taxon>
        <taxon>Phthiraptera</taxon>
        <taxon>Amblycera</taxon>
        <taxon>Menoponidae</taxon>
        <taxon>Menopon</taxon>
    </lineage>
</organism>
<protein>
    <recommendedName>
        <fullName evidence="3">Chitin-binding type-2 domain-containing protein</fullName>
    </recommendedName>
</protein>
<feature type="chain" id="PRO_5043587508" description="Chitin-binding type-2 domain-containing protein" evidence="2">
    <location>
        <begin position="20"/>
        <end position="293"/>
    </location>
</feature>
<dbReference type="GO" id="GO:0008061">
    <property type="term" value="F:chitin binding"/>
    <property type="evidence" value="ECO:0007669"/>
    <property type="project" value="InterPro"/>
</dbReference>
<dbReference type="EMBL" id="JARGDH010000004">
    <property type="protein sequence ID" value="KAL0269212.1"/>
    <property type="molecule type" value="Genomic_DNA"/>
</dbReference>
<evidence type="ECO:0000256" key="2">
    <source>
        <dbReference type="SAM" id="SignalP"/>
    </source>
</evidence>
<dbReference type="AlphaFoldDB" id="A0AAW2HI41"/>
<sequence>MHSRAVIVFLISAIMICSGEEQSAVAQAKRLHGRKFPRMVISARTPRTLCNIEEVECKDDMFTFCGIGGVKKTVKCSDIMDGKPGFCDCDNAYCLPERPKCFKPECDLEGEKLPDPLECRNFTFCDGKKKNIYQCPQGFTYNPRKKICDFNSGCYKLSCNSKKPIELIPFPQSPEYYLFCSYGASEVRTCKQPEYGMENGKCQYQCTKPGLFRDPKSDKCRDGYWYSCIQQKGNTFFKQTLRCPKDENGKQLFFDEKHGICTQTDTCGNSDSKEPDQAPPASPPATGQSIVKN</sequence>
<comment type="caution">
    <text evidence="4">The sequence shown here is derived from an EMBL/GenBank/DDBJ whole genome shotgun (WGS) entry which is preliminary data.</text>
</comment>
<feature type="region of interest" description="Disordered" evidence="1">
    <location>
        <begin position="265"/>
        <end position="293"/>
    </location>
</feature>
<gene>
    <name evidence="4" type="ORF">PYX00_007018</name>
</gene>
<dbReference type="InterPro" id="IPR036508">
    <property type="entry name" value="Chitin-bd_dom_sf"/>
</dbReference>
<feature type="signal peptide" evidence="2">
    <location>
        <begin position="1"/>
        <end position="19"/>
    </location>
</feature>
<evidence type="ECO:0000256" key="1">
    <source>
        <dbReference type="SAM" id="MobiDB-lite"/>
    </source>
</evidence>
<dbReference type="PROSITE" id="PS50940">
    <property type="entry name" value="CHIT_BIND_II"/>
    <property type="match status" value="1"/>
</dbReference>
<dbReference type="InterPro" id="IPR002557">
    <property type="entry name" value="Chitin-bd_dom"/>
</dbReference>
<evidence type="ECO:0000313" key="4">
    <source>
        <dbReference type="EMBL" id="KAL0269212.1"/>
    </source>
</evidence>
<dbReference type="Gene3D" id="2.170.140.10">
    <property type="entry name" value="Chitin binding domain"/>
    <property type="match status" value="1"/>
</dbReference>
<accession>A0AAW2HI41</accession>
<dbReference type="Pfam" id="PF01607">
    <property type="entry name" value="CBM_14"/>
    <property type="match status" value="1"/>
</dbReference>
<feature type="domain" description="Chitin-binding type-2" evidence="3">
    <location>
        <begin position="103"/>
        <end position="156"/>
    </location>
</feature>
<reference evidence="4" key="1">
    <citation type="journal article" date="2024" name="Gigascience">
        <title>Chromosome-level genome of the poultry shaft louse Menopon gallinae provides insight into the host-switching and adaptive evolution of parasitic lice.</title>
        <authorList>
            <person name="Xu Y."/>
            <person name="Ma L."/>
            <person name="Liu S."/>
            <person name="Liang Y."/>
            <person name="Liu Q."/>
            <person name="He Z."/>
            <person name="Tian L."/>
            <person name="Duan Y."/>
            <person name="Cai W."/>
            <person name="Li H."/>
            <person name="Song F."/>
        </authorList>
    </citation>
    <scope>NUCLEOTIDE SEQUENCE</scope>
    <source>
        <strain evidence="4">Cailab_2023a</strain>
    </source>
</reference>
<keyword evidence="2" id="KW-0732">Signal</keyword>